<proteinExistence type="predicted"/>
<accession>A0A1I6KAW9</accession>
<keyword evidence="1" id="KW-0732">Signal</keyword>
<feature type="chain" id="PRO_5011711187" evidence="1">
    <location>
        <begin position="22"/>
        <end position="175"/>
    </location>
</feature>
<evidence type="ECO:0000259" key="2">
    <source>
        <dbReference type="Pfam" id="PF13648"/>
    </source>
</evidence>
<evidence type="ECO:0000256" key="1">
    <source>
        <dbReference type="SAM" id="SignalP"/>
    </source>
</evidence>
<sequence>MKKIFLLSIITAFTLVFISCSNDEDAVSNASEEEIVGVWNLTALEATNGRSETTIEGTVIPATFEAVGKDFQTVVTFSEDPQTVVSEGSYTTVLSTTIGGENQTQEQEGEDFFESEKWRLDGSILYFGADEEEIGFTIIELTDSKMSLRYELNETVESLFGVSTVTATYNMTLSK</sequence>
<name>A0A1I6KAW9_9FLAO</name>
<organism evidence="3 4">
    <name type="scientific">Maribacter stanieri</name>
    <dbReference type="NCBI Taxonomy" id="440514"/>
    <lineage>
        <taxon>Bacteria</taxon>
        <taxon>Pseudomonadati</taxon>
        <taxon>Bacteroidota</taxon>
        <taxon>Flavobacteriia</taxon>
        <taxon>Flavobacteriales</taxon>
        <taxon>Flavobacteriaceae</taxon>
        <taxon>Maribacter</taxon>
    </lineage>
</organism>
<reference evidence="4" key="1">
    <citation type="submission" date="2016-10" db="EMBL/GenBank/DDBJ databases">
        <authorList>
            <person name="Varghese N."/>
            <person name="Submissions S."/>
        </authorList>
    </citation>
    <scope>NUCLEOTIDE SEQUENCE [LARGE SCALE GENOMIC DNA]</scope>
    <source>
        <strain evidence="4">DSM 19891</strain>
    </source>
</reference>
<dbReference type="Pfam" id="PF13648">
    <property type="entry name" value="Lipocalin_4"/>
    <property type="match status" value="1"/>
</dbReference>
<evidence type="ECO:0000313" key="4">
    <source>
        <dbReference type="Proteomes" id="UP000199462"/>
    </source>
</evidence>
<dbReference type="AlphaFoldDB" id="A0A1I6KAW9"/>
<dbReference type="EMBL" id="FOYX01000004">
    <property type="protein sequence ID" value="SFR88435.1"/>
    <property type="molecule type" value="Genomic_DNA"/>
</dbReference>
<evidence type="ECO:0000313" key="3">
    <source>
        <dbReference type="EMBL" id="SFR88435.1"/>
    </source>
</evidence>
<dbReference type="InterPro" id="IPR024311">
    <property type="entry name" value="Lipocalin-like"/>
</dbReference>
<protein>
    <submittedName>
        <fullName evidence="3">Lipocalin-like domain-containing protein</fullName>
    </submittedName>
</protein>
<keyword evidence="4" id="KW-1185">Reference proteome</keyword>
<dbReference type="PROSITE" id="PS51257">
    <property type="entry name" value="PROKAR_LIPOPROTEIN"/>
    <property type="match status" value="1"/>
</dbReference>
<dbReference type="RefSeq" id="WP_091905052.1">
    <property type="nucleotide sequence ID" value="NZ_FOYX01000004.1"/>
</dbReference>
<feature type="domain" description="Lipocalin-like" evidence="2">
    <location>
        <begin position="35"/>
        <end position="148"/>
    </location>
</feature>
<dbReference type="Proteomes" id="UP000199462">
    <property type="component" value="Unassembled WGS sequence"/>
</dbReference>
<gene>
    <name evidence="3" type="ORF">SAMN04488010_3522</name>
</gene>
<feature type="signal peptide" evidence="1">
    <location>
        <begin position="1"/>
        <end position="21"/>
    </location>
</feature>